<proteinExistence type="predicted"/>
<dbReference type="InterPro" id="IPR008972">
    <property type="entry name" value="Cupredoxin"/>
</dbReference>
<feature type="non-terminal residue" evidence="2">
    <location>
        <position position="1"/>
    </location>
</feature>
<accession>A0AAV0QV02</accession>
<dbReference type="InterPro" id="IPR001117">
    <property type="entry name" value="Cu-oxidase_2nd"/>
</dbReference>
<dbReference type="SUPFAM" id="SSF49503">
    <property type="entry name" value="Cupredoxins"/>
    <property type="match status" value="1"/>
</dbReference>
<keyword evidence="3" id="KW-1185">Reference proteome</keyword>
<dbReference type="EMBL" id="CAMGYJ010000010">
    <property type="protein sequence ID" value="CAI0549045.1"/>
    <property type="molecule type" value="Genomic_DNA"/>
</dbReference>
<organism evidence="2 3">
    <name type="scientific">Linum tenue</name>
    <dbReference type="NCBI Taxonomy" id="586396"/>
    <lineage>
        <taxon>Eukaryota</taxon>
        <taxon>Viridiplantae</taxon>
        <taxon>Streptophyta</taxon>
        <taxon>Embryophyta</taxon>
        <taxon>Tracheophyta</taxon>
        <taxon>Spermatophyta</taxon>
        <taxon>Magnoliopsida</taxon>
        <taxon>eudicotyledons</taxon>
        <taxon>Gunneridae</taxon>
        <taxon>Pentapetalae</taxon>
        <taxon>rosids</taxon>
        <taxon>fabids</taxon>
        <taxon>Malpighiales</taxon>
        <taxon>Linaceae</taxon>
        <taxon>Linum</taxon>
    </lineage>
</organism>
<dbReference type="Proteomes" id="UP001154282">
    <property type="component" value="Unassembled WGS sequence"/>
</dbReference>
<dbReference type="Gene3D" id="2.60.40.420">
    <property type="entry name" value="Cupredoxins - blue copper proteins"/>
    <property type="match status" value="1"/>
</dbReference>
<evidence type="ECO:0000313" key="2">
    <source>
        <dbReference type="EMBL" id="CAI0549045.1"/>
    </source>
</evidence>
<name>A0AAV0QV02_9ROSI</name>
<dbReference type="PANTHER" id="PTHR11709:SF68">
    <property type="entry name" value="LACCASE-13"/>
    <property type="match status" value="1"/>
</dbReference>
<sequence>KFQVDFGEKILLGVINAALNQEYFFVVANHKLTIMEADDSYTKLFTTFVIMVGPCQTTNVLLKANQIPNRYYMATRAYQRSQNAAFDNTTTSAVLEYKYAPCNAKNKKQKPFPSTPILSQLLAFNETNTT</sequence>
<evidence type="ECO:0000313" key="3">
    <source>
        <dbReference type="Proteomes" id="UP001154282"/>
    </source>
</evidence>
<gene>
    <name evidence="2" type="ORF">LITE_LOCUS44996</name>
</gene>
<comment type="caution">
    <text evidence="2">The sequence shown here is derived from an EMBL/GenBank/DDBJ whole genome shotgun (WGS) entry which is preliminary data.</text>
</comment>
<dbReference type="PANTHER" id="PTHR11709">
    <property type="entry name" value="MULTI-COPPER OXIDASE"/>
    <property type="match status" value="1"/>
</dbReference>
<dbReference type="InterPro" id="IPR045087">
    <property type="entry name" value="Cu-oxidase_fam"/>
</dbReference>
<dbReference type="AlphaFoldDB" id="A0AAV0QV02"/>
<reference evidence="2" key="1">
    <citation type="submission" date="2022-08" db="EMBL/GenBank/DDBJ databases">
        <authorList>
            <person name="Gutierrez-Valencia J."/>
        </authorList>
    </citation>
    <scope>NUCLEOTIDE SEQUENCE</scope>
</reference>
<dbReference type="GO" id="GO:0016491">
    <property type="term" value="F:oxidoreductase activity"/>
    <property type="evidence" value="ECO:0007669"/>
    <property type="project" value="TreeGrafter"/>
</dbReference>
<feature type="domain" description="Plastocyanin-like" evidence="1">
    <location>
        <begin position="2"/>
        <end position="98"/>
    </location>
</feature>
<evidence type="ECO:0000259" key="1">
    <source>
        <dbReference type="Pfam" id="PF00394"/>
    </source>
</evidence>
<dbReference type="Pfam" id="PF00394">
    <property type="entry name" value="Cu-oxidase"/>
    <property type="match status" value="1"/>
</dbReference>
<protein>
    <recommendedName>
        <fullName evidence="1">Plastocyanin-like domain-containing protein</fullName>
    </recommendedName>
</protein>